<dbReference type="RefSeq" id="WP_209406967.1">
    <property type="nucleotide sequence ID" value="NZ_JAGIYQ010000013.1"/>
</dbReference>
<evidence type="ECO:0000256" key="1">
    <source>
        <dbReference type="SAM" id="MobiDB-lite"/>
    </source>
</evidence>
<dbReference type="Pfam" id="PF01841">
    <property type="entry name" value="Transglut_core"/>
    <property type="match status" value="1"/>
</dbReference>
<feature type="transmembrane region" description="Helical" evidence="2">
    <location>
        <begin position="625"/>
        <end position="642"/>
    </location>
</feature>
<dbReference type="AlphaFoldDB" id="A0A940NT78"/>
<feature type="transmembrane region" description="Helical" evidence="2">
    <location>
        <begin position="35"/>
        <end position="51"/>
    </location>
</feature>
<dbReference type="PANTHER" id="PTHR42736">
    <property type="entry name" value="PROTEIN-GLUTAMINE GAMMA-GLUTAMYLTRANSFERASE"/>
    <property type="match status" value="1"/>
</dbReference>
<dbReference type="SMART" id="SM00460">
    <property type="entry name" value="TGc"/>
    <property type="match status" value="1"/>
</dbReference>
<dbReference type="InterPro" id="IPR038765">
    <property type="entry name" value="Papain-like_cys_pep_sf"/>
</dbReference>
<keyword evidence="2" id="KW-1133">Transmembrane helix</keyword>
<dbReference type="Gene3D" id="3.10.620.30">
    <property type="match status" value="1"/>
</dbReference>
<feature type="transmembrane region" description="Helical" evidence="2">
    <location>
        <begin position="136"/>
        <end position="154"/>
    </location>
</feature>
<name>A0A940NT78_9BACI</name>
<sequence length="740" mass="87174">MIKSNFTLFLLYSYGCLLLLEWIWPIDHFPNTDHMKVFMLYMLIVFTLSFFKVKRIFQWIINIFLVLILVNRFHYDLGFFDYRWILTFINHVFENIIWLTTGHFNELTYEFKTLLFLLSLSIIVYFINFFLNRNWIFFLFLLTVLYISLLYSLSDYVGKPVIVRTVILGFTTMGLLTFENLMNKGRVNYYSEYVKKWMVPLVSMITLFVLIGSLAPKPSPIWISSKWSFQVLNQDDNVGSGGGTKTVGYDTDDSRLGGPIKDNDDPIFKYESNQSIYWKMETKDTYTGRGWVDSASTQRPMKKEDFVMLNTYPDAIETKIETARITINDNYQYNYIMYPEGIKKVVKILPYKPGRNVFKLDTTIDRISYFNNSIPEIPASFEVEYEIPRYKAKDLIKTVKLDSNLINAVFYQNYTQLPANLPKRIGELAQQITTGKTNWYDKAKAIETYFDRDEYRYTKKNVAFPGKNVDYVDQFLFDTKAGYCNNFSTSMAVMLRTIGIPTRWVKGFSGGNFVNNSKEDSSKQIYEVNVNNAHSWVEVFLPNQGWVAFEPTKGFSNSNEQNFTNNNENSSTTQQQDLPTTVLKNKPMHELEVTGEESKNPKKTNNSSSLWSEIKQSIMNGWKEIFLSIGLILAIIGIIYLNRRKWLPYYFMLIYRFNKKDNRLELAYLTLLRQLARYGLKRNENETLRNYAKYIDSLFTSSEMTELTIYYEQYLYQQVSQEDNWERCLKLWKNLMKRTI</sequence>
<dbReference type="InterPro" id="IPR021878">
    <property type="entry name" value="TgpA_N"/>
</dbReference>
<reference evidence="4" key="1">
    <citation type="submission" date="2021-04" db="EMBL/GenBank/DDBJ databases">
        <title>Genome seq and assembly of Bacillus sp.</title>
        <authorList>
            <person name="Chhetri G."/>
        </authorList>
    </citation>
    <scope>NUCLEOTIDE SEQUENCE</scope>
    <source>
        <strain evidence="4">RG28</strain>
    </source>
</reference>
<feature type="transmembrane region" description="Helical" evidence="2">
    <location>
        <begin position="160"/>
        <end position="178"/>
    </location>
</feature>
<dbReference type="PANTHER" id="PTHR42736:SF1">
    <property type="entry name" value="PROTEIN-GLUTAMINE GAMMA-GLUTAMYLTRANSFERASE"/>
    <property type="match status" value="1"/>
</dbReference>
<feature type="transmembrane region" description="Helical" evidence="2">
    <location>
        <begin position="113"/>
        <end position="131"/>
    </location>
</feature>
<feature type="transmembrane region" description="Helical" evidence="2">
    <location>
        <begin position="57"/>
        <end position="75"/>
    </location>
</feature>
<dbReference type="Pfam" id="PF13559">
    <property type="entry name" value="DUF4129"/>
    <property type="match status" value="1"/>
</dbReference>
<evidence type="ECO:0000256" key="2">
    <source>
        <dbReference type="SAM" id="Phobius"/>
    </source>
</evidence>
<keyword evidence="5" id="KW-1185">Reference proteome</keyword>
<keyword evidence="2" id="KW-0472">Membrane</keyword>
<proteinExistence type="predicted"/>
<evidence type="ECO:0000313" key="4">
    <source>
        <dbReference type="EMBL" id="MBP0726622.1"/>
    </source>
</evidence>
<dbReference type="Proteomes" id="UP000682134">
    <property type="component" value="Unassembled WGS sequence"/>
</dbReference>
<dbReference type="InterPro" id="IPR002931">
    <property type="entry name" value="Transglutaminase-like"/>
</dbReference>
<accession>A0A940NT78</accession>
<evidence type="ECO:0000259" key="3">
    <source>
        <dbReference type="SMART" id="SM00460"/>
    </source>
</evidence>
<evidence type="ECO:0000313" key="5">
    <source>
        <dbReference type="Proteomes" id="UP000682134"/>
    </source>
</evidence>
<protein>
    <submittedName>
        <fullName evidence="4">Transglutaminase domain-containing protein</fullName>
    </submittedName>
</protein>
<dbReference type="InterPro" id="IPR025403">
    <property type="entry name" value="TgpA-like_C"/>
</dbReference>
<comment type="caution">
    <text evidence="4">The sequence shown here is derived from an EMBL/GenBank/DDBJ whole genome shotgun (WGS) entry which is preliminary data.</text>
</comment>
<gene>
    <name evidence="4" type="ORF">J5Y03_15785</name>
</gene>
<feature type="compositionally biased region" description="Low complexity" evidence="1">
    <location>
        <begin position="557"/>
        <end position="576"/>
    </location>
</feature>
<keyword evidence="2" id="KW-0812">Transmembrane</keyword>
<dbReference type="EMBL" id="JAGIYQ010000013">
    <property type="protein sequence ID" value="MBP0726622.1"/>
    <property type="molecule type" value="Genomic_DNA"/>
</dbReference>
<dbReference type="InterPro" id="IPR052901">
    <property type="entry name" value="Bact_TGase-like"/>
</dbReference>
<feature type="domain" description="Transglutaminase-like" evidence="3">
    <location>
        <begin position="476"/>
        <end position="553"/>
    </location>
</feature>
<dbReference type="SUPFAM" id="SSF54001">
    <property type="entry name" value="Cysteine proteinases"/>
    <property type="match status" value="1"/>
</dbReference>
<feature type="transmembrane region" description="Helical" evidence="2">
    <location>
        <begin position="198"/>
        <end position="215"/>
    </location>
</feature>
<organism evidence="4 5">
    <name type="scientific">Gottfriedia endophytica</name>
    <dbReference type="NCBI Taxonomy" id="2820819"/>
    <lineage>
        <taxon>Bacteria</taxon>
        <taxon>Bacillati</taxon>
        <taxon>Bacillota</taxon>
        <taxon>Bacilli</taxon>
        <taxon>Bacillales</taxon>
        <taxon>Bacillaceae</taxon>
        <taxon>Gottfriedia</taxon>
    </lineage>
</organism>
<feature type="transmembrane region" description="Helical" evidence="2">
    <location>
        <begin position="6"/>
        <end position="23"/>
    </location>
</feature>
<dbReference type="Pfam" id="PF11992">
    <property type="entry name" value="TgpA_N"/>
    <property type="match status" value="1"/>
</dbReference>
<feature type="region of interest" description="Disordered" evidence="1">
    <location>
        <begin position="557"/>
        <end position="579"/>
    </location>
</feature>